<dbReference type="PANTHER" id="PTHR42091">
    <property type="entry name" value="CONSERVED GLYCINE-RICH PROTEIN (AFU_ORTHOLOGUE AFUA_7G02440)"/>
    <property type="match status" value="1"/>
</dbReference>
<reference evidence="5" key="1">
    <citation type="submission" date="2022-10" db="EMBL/GenBank/DDBJ databases">
        <title>Tapping the CABI collections for fungal endophytes: first genome assemblies for Collariella, Neodidymelliopsis, Ascochyta clinopodiicola, Didymella pomorum, Didymosphaeria variabile, Neocosmospora piperis and Neocucurbitaria cava.</title>
        <authorList>
            <person name="Hill R."/>
        </authorList>
    </citation>
    <scope>NUCLEOTIDE SEQUENCE</scope>
    <source>
        <strain evidence="5">IMI 366586</strain>
    </source>
</reference>
<organism evidence="5 6">
    <name type="scientific">Fusarium piperis</name>
    <dbReference type="NCBI Taxonomy" id="1435070"/>
    <lineage>
        <taxon>Eukaryota</taxon>
        <taxon>Fungi</taxon>
        <taxon>Dikarya</taxon>
        <taxon>Ascomycota</taxon>
        <taxon>Pezizomycotina</taxon>
        <taxon>Sordariomycetes</taxon>
        <taxon>Hypocreomycetidae</taxon>
        <taxon>Hypocreales</taxon>
        <taxon>Nectriaceae</taxon>
        <taxon>Fusarium</taxon>
        <taxon>Fusarium solani species complex</taxon>
    </lineage>
</organism>
<evidence type="ECO:0000256" key="3">
    <source>
        <dbReference type="SAM" id="SignalP"/>
    </source>
</evidence>
<dbReference type="OrthoDB" id="5425547at2759"/>
<sequence>MRFDLTFLYLTLVTSAAASVVDPPRRIKRIESEPSVNEHELFKRRGGGGGGGRGGGGGGGRSSSGGSRGGSSSSGGRSGSSSGGSSTSGSGSGSSRSGGSSSGSGSSSSRSGNSRSSYRSGSSSSFRNVGGSSRTSNAGGGSRGGSGPQPNFARGRYYPGGAAAPYRSGNRSPAAGILPFVLIGSALAFWPGVWLYGAYMYPYTHQYHFHNDTSDEDEVRDVICGCGRYEVCGCDDNNDTAYYDQLIGNGSWEALNKSIVTVAEYRGNMTILINGTLPNGTTVPEQDSPAGLGMRGMIEALGYWPAVAAVAATVFLV</sequence>
<feature type="domain" description="DUF7732" evidence="4">
    <location>
        <begin position="157"/>
        <end position="281"/>
    </location>
</feature>
<keyword evidence="2" id="KW-1133">Transmembrane helix</keyword>
<name>A0A9W8WEW8_9HYPO</name>
<feature type="transmembrane region" description="Helical" evidence="2">
    <location>
        <begin position="177"/>
        <end position="199"/>
    </location>
</feature>
<feature type="compositionally biased region" description="Low complexity" evidence="1">
    <location>
        <begin position="83"/>
        <end position="137"/>
    </location>
</feature>
<evidence type="ECO:0000313" key="5">
    <source>
        <dbReference type="EMBL" id="KAJ4322514.1"/>
    </source>
</evidence>
<keyword evidence="6" id="KW-1185">Reference proteome</keyword>
<evidence type="ECO:0000313" key="6">
    <source>
        <dbReference type="Proteomes" id="UP001140502"/>
    </source>
</evidence>
<dbReference type="Proteomes" id="UP001140502">
    <property type="component" value="Unassembled WGS sequence"/>
</dbReference>
<feature type="region of interest" description="Disordered" evidence="1">
    <location>
        <begin position="27"/>
        <end position="156"/>
    </location>
</feature>
<dbReference type="InterPro" id="IPR056634">
    <property type="entry name" value="DUF7732"/>
</dbReference>
<feature type="signal peptide" evidence="3">
    <location>
        <begin position="1"/>
        <end position="18"/>
    </location>
</feature>
<evidence type="ECO:0000256" key="2">
    <source>
        <dbReference type="SAM" id="Phobius"/>
    </source>
</evidence>
<keyword evidence="2" id="KW-0812">Transmembrane</keyword>
<dbReference type="PANTHER" id="PTHR42091:SF1">
    <property type="entry name" value="CONSERVED GLYCINE-RICH PROTEIN (AFU_ORTHOLOGUE AFUA_7G02440)"/>
    <property type="match status" value="1"/>
</dbReference>
<accession>A0A9W8WEW8</accession>
<feature type="compositionally biased region" description="Gly residues" evidence="1">
    <location>
        <begin position="47"/>
        <end position="82"/>
    </location>
</feature>
<evidence type="ECO:0000256" key="1">
    <source>
        <dbReference type="SAM" id="MobiDB-lite"/>
    </source>
</evidence>
<dbReference type="EMBL" id="JAPEUR010000081">
    <property type="protein sequence ID" value="KAJ4322514.1"/>
    <property type="molecule type" value="Genomic_DNA"/>
</dbReference>
<keyword evidence="3" id="KW-0732">Signal</keyword>
<dbReference type="AlphaFoldDB" id="A0A9W8WEW8"/>
<gene>
    <name evidence="5" type="ORF">N0V84_004760</name>
</gene>
<feature type="compositionally biased region" description="Basic and acidic residues" evidence="1">
    <location>
        <begin position="27"/>
        <end position="43"/>
    </location>
</feature>
<protein>
    <recommendedName>
        <fullName evidence="4">DUF7732 domain-containing protein</fullName>
    </recommendedName>
</protein>
<evidence type="ECO:0000259" key="4">
    <source>
        <dbReference type="Pfam" id="PF24866"/>
    </source>
</evidence>
<proteinExistence type="predicted"/>
<comment type="caution">
    <text evidence="5">The sequence shown here is derived from an EMBL/GenBank/DDBJ whole genome shotgun (WGS) entry which is preliminary data.</text>
</comment>
<feature type="compositionally biased region" description="Gly residues" evidence="1">
    <location>
        <begin position="138"/>
        <end position="147"/>
    </location>
</feature>
<keyword evidence="2" id="KW-0472">Membrane</keyword>
<feature type="chain" id="PRO_5040878269" description="DUF7732 domain-containing protein" evidence="3">
    <location>
        <begin position="19"/>
        <end position="317"/>
    </location>
</feature>
<dbReference type="Pfam" id="PF24866">
    <property type="entry name" value="DUF7732"/>
    <property type="match status" value="1"/>
</dbReference>